<dbReference type="FunFam" id="1.25.70.10:FF:000001">
    <property type="entry name" value="Mitochondrial transcription termination factor-like"/>
    <property type="match status" value="1"/>
</dbReference>
<comment type="similarity">
    <text evidence="1">Belongs to the mTERF family.</text>
</comment>
<reference evidence="4" key="1">
    <citation type="journal article" date="2023" name="Nat. Commun.">
        <title>Diploid and tetraploid genomes of Acorus and the evolution of monocots.</title>
        <authorList>
            <person name="Ma L."/>
            <person name="Liu K.W."/>
            <person name="Li Z."/>
            <person name="Hsiao Y.Y."/>
            <person name="Qi Y."/>
            <person name="Fu T."/>
            <person name="Tang G.D."/>
            <person name="Zhang D."/>
            <person name="Sun W.H."/>
            <person name="Liu D.K."/>
            <person name="Li Y."/>
            <person name="Chen G.Z."/>
            <person name="Liu X.D."/>
            <person name="Liao X.Y."/>
            <person name="Jiang Y.T."/>
            <person name="Yu X."/>
            <person name="Hao Y."/>
            <person name="Huang J."/>
            <person name="Zhao X.W."/>
            <person name="Ke S."/>
            <person name="Chen Y.Y."/>
            <person name="Wu W.L."/>
            <person name="Hsu J.L."/>
            <person name="Lin Y.F."/>
            <person name="Huang M.D."/>
            <person name="Li C.Y."/>
            <person name="Huang L."/>
            <person name="Wang Z.W."/>
            <person name="Zhao X."/>
            <person name="Zhong W.Y."/>
            <person name="Peng D.H."/>
            <person name="Ahmad S."/>
            <person name="Lan S."/>
            <person name="Zhang J.S."/>
            <person name="Tsai W.C."/>
            <person name="Van de Peer Y."/>
            <person name="Liu Z.J."/>
        </authorList>
    </citation>
    <scope>NUCLEOTIDE SEQUENCE</scope>
    <source>
        <strain evidence="4">CP</strain>
    </source>
</reference>
<proteinExistence type="inferred from homology"/>
<reference evidence="4" key="2">
    <citation type="submission" date="2023-06" db="EMBL/GenBank/DDBJ databases">
        <authorList>
            <person name="Ma L."/>
            <person name="Liu K.-W."/>
            <person name="Li Z."/>
            <person name="Hsiao Y.-Y."/>
            <person name="Qi Y."/>
            <person name="Fu T."/>
            <person name="Tang G."/>
            <person name="Zhang D."/>
            <person name="Sun W.-H."/>
            <person name="Liu D.-K."/>
            <person name="Li Y."/>
            <person name="Chen G.-Z."/>
            <person name="Liu X.-D."/>
            <person name="Liao X.-Y."/>
            <person name="Jiang Y.-T."/>
            <person name="Yu X."/>
            <person name="Hao Y."/>
            <person name="Huang J."/>
            <person name="Zhao X.-W."/>
            <person name="Ke S."/>
            <person name="Chen Y.-Y."/>
            <person name="Wu W.-L."/>
            <person name="Hsu J.-L."/>
            <person name="Lin Y.-F."/>
            <person name="Huang M.-D."/>
            <person name="Li C.-Y."/>
            <person name="Huang L."/>
            <person name="Wang Z.-W."/>
            <person name="Zhao X."/>
            <person name="Zhong W.-Y."/>
            <person name="Peng D.-H."/>
            <person name="Ahmad S."/>
            <person name="Lan S."/>
            <person name="Zhang J.-S."/>
            <person name="Tsai W.-C."/>
            <person name="Van De Peer Y."/>
            <person name="Liu Z.-J."/>
        </authorList>
    </citation>
    <scope>NUCLEOTIDE SEQUENCE</scope>
    <source>
        <strain evidence="4">CP</strain>
        <tissue evidence="4">Leaves</tissue>
    </source>
</reference>
<gene>
    <name evidence="4" type="ORF">QJS10_CPA16g01096</name>
</gene>
<dbReference type="GO" id="GO:0003676">
    <property type="term" value="F:nucleic acid binding"/>
    <property type="evidence" value="ECO:0007669"/>
    <property type="project" value="InterPro"/>
</dbReference>
<dbReference type="Proteomes" id="UP001180020">
    <property type="component" value="Unassembled WGS sequence"/>
</dbReference>
<name>A0AAV9D1K8_ACOCL</name>
<dbReference type="PANTHER" id="PTHR13068">
    <property type="entry name" value="CGI-12 PROTEIN-RELATED"/>
    <property type="match status" value="1"/>
</dbReference>
<comment type="caution">
    <text evidence="4">The sequence shown here is derived from an EMBL/GenBank/DDBJ whole genome shotgun (WGS) entry which is preliminary data.</text>
</comment>
<keyword evidence="2" id="KW-0804">Transcription</keyword>
<sequence>MFRLLSERLLLVKAHHGVGPSTSSSKTINLWLFHGNPSLKSISHSSESTPTDSKSLTVSYLTSSCGLSPEAALKASKWFTLKTPKNADLVLDFLRNHGFDQTQIAKVITCRPRLLELHPERNLKTKMDFFTRYGFSDSHLVSILSGDPTIFTHSLDRHIASSLEFLEGIFGTKEDVIAAIYRSMYLLNSFHQKRLMPNISSLRDHGVPASHASKYVLNQPKTFCMADPDRFCTAVVTVHGMSFNPLSTIFFEAVRTLLMSKTNWEGKFELFRNLGWSKDDILSAFKRQPTCMRMSEKKIKSVFEFFVGELGWEPSSLSGFPILLCYDLEKRVIPRCSVLQVLLSKDLIKKDMKWTTALKLTEKQFLERFVAKYEEEAPELMRTYQHMIESKETNV</sequence>
<dbReference type="InterPro" id="IPR003690">
    <property type="entry name" value="MTERF"/>
</dbReference>
<dbReference type="Pfam" id="PF02536">
    <property type="entry name" value="mTERF"/>
    <property type="match status" value="2"/>
</dbReference>
<dbReference type="EMBL" id="JAUJYO010000016">
    <property type="protein sequence ID" value="KAK1295065.1"/>
    <property type="molecule type" value="Genomic_DNA"/>
</dbReference>
<dbReference type="PANTHER" id="PTHR13068:SF236">
    <property type="entry name" value="OS02G0749800 PROTEIN"/>
    <property type="match status" value="1"/>
</dbReference>
<evidence type="ECO:0000313" key="4">
    <source>
        <dbReference type="EMBL" id="KAK1295065.1"/>
    </source>
</evidence>
<keyword evidence="5" id="KW-1185">Reference proteome</keyword>
<organism evidence="4 5">
    <name type="scientific">Acorus calamus</name>
    <name type="common">Sweet flag</name>
    <dbReference type="NCBI Taxonomy" id="4465"/>
    <lineage>
        <taxon>Eukaryota</taxon>
        <taxon>Viridiplantae</taxon>
        <taxon>Streptophyta</taxon>
        <taxon>Embryophyta</taxon>
        <taxon>Tracheophyta</taxon>
        <taxon>Spermatophyta</taxon>
        <taxon>Magnoliopsida</taxon>
        <taxon>Liliopsida</taxon>
        <taxon>Acoraceae</taxon>
        <taxon>Acorus</taxon>
    </lineage>
</organism>
<keyword evidence="2" id="KW-0805">Transcription regulation</keyword>
<evidence type="ECO:0000256" key="1">
    <source>
        <dbReference type="ARBA" id="ARBA00007692"/>
    </source>
</evidence>
<keyword evidence="3" id="KW-0809">Transit peptide</keyword>
<protein>
    <submittedName>
        <fullName evidence="4">Uncharacterized protein</fullName>
    </submittedName>
</protein>
<dbReference type="InterPro" id="IPR038538">
    <property type="entry name" value="MTERF_sf"/>
</dbReference>
<dbReference type="AlphaFoldDB" id="A0AAV9D1K8"/>
<accession>A0AAV9D1K8</accession>
<dbReference type="Gene3D" id="1.25.70.10">
    <property type="entry name" value="Transcription termination factor 3, mitochondrial"/>
    <property type="match status" value="1"/>
</dbReference>
<dbReference type="GO" id="GO:0006353">
    <property type="term" value="P:DNA-templated transcription termination"/>
    <property type="evidence" value="ECO:0007669"/>
    <property type="project" value="UniProtKB-KW"/>
</dbReference>
<keyword evidence="2" id="KW-0806">Transcription termination</keyword>
<evidence type="ECO:0000313" key="5">
    <source>
        <dbReference type="Proteomes" id="UP001180020"/>
    </source>
</evidence>
<evidence type="ECO:0000256" key="2">
    <source>
        <dbReference type="ARBA" id="ARBA00022472"/>
    </source>
</evidence>
<dbReference type="SMART" id="SM00733">
    <property type="entry name" value="Mterf"/>
    <property type="match status" value="7"/>
</dbReference>
<evidence type="ECO:0000256" key="3">
    <source>
        <dbReference type="ARBA" id="ARBA00022946"/>
    </source>
</evidence>